<keyword evidence="4" id="KW-1185">Reference proteome</keyword>
<feature type="compositionally biased region" description="Basic and acidic residues" evidence="1">
    <location>
        <begin position="110"/>
        <end position="129"/>
    </location>
</feature>
<dbReference type="EMBL" id="JBFOLJ010000010">
    <property type="protein sequence ID" value="KAL2500982.1"/>
    <property type="molecule type" value="Genomic_DNA"/>
</dbReference>
<evidence type="ECO:0000313" key="2">
    <source>
        <dbReference type="EMBL" id="KAL2500978.1"/>
    </source>
</evidence>
<organism evidence="3 4">
    <name type="scientific">Forsythia ovata</name>
    <dbReference type="NCBI Taxonomy" id="205694"/>
    <lineage>
        <taxon>Eukaryota</taxon>
        <taxon>Viridiplantae</taxon>
        <taxon>Streptophyta</taxon>
        <taxon>Embryophyta</taxon>
        <taxon>Tracheophyta</taxon>
        <taxon>Spermatophyta</taxon>
        <taxon>Magnoliopsida</taxon>
        <taxon>eudicotyledons</taxon>
        <taxon>Gunneridae</taxon>
        <taxon>Pentapetalae</taxon>
        <taxon>asterids</taxon>
        <taxon>lamiids</taxon>
        <taxon>Lamiales</taxon>
        <taxon>Oleaceae</taxon>
        <taxon>Forsythieae</taxon>
        <taxon>Forsythia</taxon>
    </lineage>
</organism>
<name>A0ABD1SJT6_9LAMI</name>
<reference evidence="4" key="1">
    <citation type="submission" date="2024-07" db="EMBL/GenBank/DDBJ databases">
        <title>Two chromosome-level genome assemblies of Korean endemic species Abeliophyllum distichum and Forsythia ovata (Oleaceae).</title>
        <authorList>
            <person name="Jang H."/>
        </authorList>
    </citation>
    <scope>NUCLEOTIDE SEQUENCE [LARGE SCALE GENOMIC DNA]</scope>
</reference>
<reference evidence="3" key="2">
    <citation type="submission" date="2024-07" db="EMBL/GenBank/DDBJ databases">
        <title>Two chromosome-level genome assemblies of Korean endemic species Abeliophyllum distichum and Forsythia ovata (Oleaceae).</title>
        <authorList>
            <person name="Mun J.H."/>
        </authorList>
    </citation>
    <scope>NUCLEOTIDE SEQUENCE</scope>
    <source>
        <strain evidence="3">KNKB202402200001</strain>
        <tissue evidence="3">Leaf</tissue>
    </source>
</reference>
<feature type="region of interest" description="Disordered" evidence="1">
    <location>
        <begin position="89"/>
        <end position="129"/>
    </location>
</feature>
<proteinExistence type="predicted"/>
<dbReference type="AlphaFoldDB" id="A0ABD1SJT6"/>
<dbReference type="Proteomes" id="UP001604277">
    <property type="component" value="Unassembled WGS sequence"/>
</dbReference>
<sequence length="129" mass="15130">MGKSNKGILTSFPLISIIFDHKNSPTDEEAPKTYQEIALSSRKDLENKQEIQSFAKREENLRGWMNYIKPLLKFPTLNPVIETTLNYQKIEQPPKYQQQHPPKQGRNTNKMKENGLKPPEDYEKDPRFK</sequence>
<accession>A0ABD1SJT6</accession>
<evidence type="ECO:0000313" key="4">
    <source>
        <dbReference type="Proteomes" id="UP001604277"/>
    </source>
</evidence>
<evidence type="ECO:0000313" key="3">
    <source>
        <dbReference type="EMBL" id="KAL2500982.1"/>
    </source>
</evidence>
<feature type="compositionally biased region" description="Low complexity" evidence="1">
    <location>
        <begin position="93"/>
        <end position="104"/>
    </location>
</feature>
<gene>
    <name evidence="2" type="ORF">Fot_34826</name>
    <name evidence="3" type="ORF">Fot_34830</name>
</gene>
<protein>
    <submittedName>
        <fullName evidence="3">Uncharacterized protein</fullName>
    </submittedName>
</protein>
<dbReference type="EMBL" id="JBFOLJ010000010">
    <property type="protein sequence ID" value="KAL2500978.1"/>
    <property type="molecule type" value="Genomic_DNA"/>
</dbReference>
<evidence type="ECO:0000256" key="1">
    <source>
        <dbReference type="SAM" id="MobiDB-lite"/>
    </source>
</evidence>
<comment type="caution">
    <text evidence="3">The sequence shown here is derived from an EMBL/GenBank/DDBJ whole genome shotgun (WGS) entry which is preliminary data.</text>
</comment>